<evidence type="ECO:0000313" key="3">
    <source>
        <dbReference type="Proteomes" id="UP001497522"/>
    </source>
</evidence>
<dbReference type="EMBL" id="OZ023709">
    <property type="protein sequence ID" value="CAK9881567.1"/>
    <property type="molecule type" value="Genomic_DNA"/>
</dbReference>
<proteinExistence type="predicted"/>
<feature type="region of interest" description="Disordered" evidence="1">
    <location>
        <begin position="160"/>
        <end position="200"/>
    </location>
</feature>
<gene>
    <name evidence="2" type="ORF">CSSPJE1EN2_LOCUS22923</name>
</gene>
<sequence length="228" mass="24968">MKRHSHLPVNIQLYNGKYPGSKCKLTSYKPSTYGISELLSDQPDNLSALENWSNLVEEESGPMETAEDISVPGEGFQKMPFWSLSAGSSHHLRFYARTSTSLSFPDLSASLHSSAPYFNFEASGVKPTSADMRMIVNMGGRAFHSTTSSIMRNPVSMLVHGNELSGKPPAGKGDGTGDGSRKSKRHRLRDPSDCIQRQTRIRIEVSDHQCAAQMSITDTSQSDVQGAE</sequence>
<protein>
    <submittedName>
        <fullName evidence="2">Uncharacterized protein</fullName>
    </submittedName>
</protein>
<organism evidence="2 3">
    <name type="scientific">Sphagnum jensenii</name>
    <dbReference type="NCBI Taxonomy" id="128206"/>
    <lineage>
        <taxon>Eukaryota</taxon>
        <taxon>Viridiplantae</taxon>
        <taxon>Streptophyta</taxon>
        <taxon>Embryophyta</taxon>
        <taxon>Bryophyta</taxon>
        <taxon>Sphagnophytina</taxon>
        <taxon>Sphagnopsida</taxon>
        <taxon>Sphagnales</taxon>
        <taxon>Sphagnaceae</taxon>
        <taxon>Sphagnum</taxon>
    </lineage>
</organism>
<evidence type="ECO:0000313" key="2">
    <source>
        <dbReference type="EMBL" id="CAK9881567.1"/>
    </source>
</evidence>
<keyword evidence="3" id="KW-1185">Reference proteome</keyword>
<evidence type="ECO:0000256" key="1">
    <source>
        <dbReference type="SAM" id="MobiDB-lite"/>
    </source>
</evidence>
<accession>A0ABP1BYL1</accession>
<reference evidence="2" key="1">
    <citation type="submission" date="2024-03" db="EMBL/GenBank/DDBJ databases">
        <authorList>
            <consortium name="ELIXIR-Norway"/>
            <consortium name="Elixir Norway"/>
        </authorList>
    </citation>
    <scope>NUCLEOTIDE SEQUENCE</scope>
</reference>
<name>A0ABP1BYL1_9BRYO</name>
<dbReference type="Proteomes" id="UP001497522">
    <property type="component" value="Chromosome 8"/>
</dbReference>